<dbReference type="InterPro" id="IPR050791">
    <property type="entry name" value="Aldo-Keto_reductase"/>
</dbReference>
<dbReference type="PANTHER" id="PTHR43625:SF40">
    <property type="entry name" value="ALDO-KETO REDUCTASE YAKC [NADP(+)]"/>
    <property type="match status" value="1"/>
</dbReference>
<evidence type="ECO:0000313" key="3">
    <source>
        <dbReference type="EMBL" id="MGD31317.1"/>
    </source>
</evidence>
<dbReference type="GO" id="GO:0005737">
    <property type="term" value="C:cytoplasm"/>
    <property type="evidence" value="ECO:0007669"/>
    <property type="project" value="TreeGrafter"/>
</dbReference>
<dbReference type="RefSeq" id="WP_077918429.1">
    <property type="nucleotide sequence ID" value="NZ_CP075140.1"/>
</dbReference>
<comment type="caution">
    <text evidence="3">The sequence shown here is derived from an EMBL/GenBank/DDBJ whole genome shotgun (WGS) entry which is preliminary data.</text>
</comment>
<dbReference type="PANTHER" id="PTHR43625">
    <property type="entry name" value="AFLATOXIN B1 ALDEHYDE REDUCTASE"/>
    <property type="match status" value="1"/>
</dbReference>
<organism evidence="3">
    <name type="scientific">Salmonella enterica</name>
    <name type="common">Salmonella choleraesuis</name>
    <dbReference type="NCBI Taxonomy" id="28901"/>
    <lineage>
        <taxon>Bacteria</taxon>
        <taxon>Pseudomonadati</taxon>
        <taxon>Pseudomonadota</taxon>
        <taxon>Gammaproteobacteria</taxon>
        <taxon>Enterobacterales</taxon>
        <taxon>Enterobacteriaceae</taxon>
        <taxon>Salmonella</taxon>
    </lineage>
</organism>
<dbReference type="Gene3D" id="3.20.20.100">
    <property type="entry name" value="NADP-dependent oxidoreductase domain"/>
    <property type="match status" value="1"/>
</dbReference>
<keyword evidence="1" id="KW-0560">Oxidoreductase</keyword>
<name>A0A3I2BDB2_SALER</name>
<feature type="domain" description="NADP-dependent oxidoreductase" evidence="2">
    <location>
        <begin position="2"/>
        <end position="98"/>
    </location>
</feature>
<dbReference type="Pfam" id="PF00248">
    <property type="entry name" value="Aldo_ket_red"/>
    <property type="match status" value="1"/>
</dbReference>
<dbReference type="AlphaFoldDB" id="A0A3I2BDB2"/>
<dbReference type="InterPro" id="IPR023210">
    <property type="entry name" value="NADP_OxRdtase_dom"/>
</dbReference>
<protein>
    <submittedName>
        <fullName evidence="3">Aldo/keto reductase</fullName>
    </submittedName>
</protein>
<reference evidence="3" key="1">
    <citation type="submission" date="2018-11" db="EMBL/GenBank/DDBJ databases">
        <authorList>
            <consortium name="PulseNet: The National Subtyping Network for Foodborne Disease Surveillance"/>
            <person name="Tarr C.L."/>
            <person name="Trees E."/>
            <person name="Katz L.S."/>
            <person name="Carleton-Romer H.A."/>
            <person name="Stroika S."/>
            <person name="Kucerova Z."/>
            <person name="Roache K.F."/>
            <person name="Sabol A.L."/>
            <person name="Besser J."/>
            <person name="Gerner-Smidt P."/>
        </authorList>
    </citation>
    <scope>NUCLEOTIDE SEQUENCE [LARGE SCALE GENOMIC DNA]</scope>
    <source>
        <strain evidence="3">PNUSAS058450</strain>
    </source>
</reference>
<dbReference type="InterPro" id="IPR036812">
    <property type="entry name" value="NAD(P)_OxRdtase_dom_sf"/>
</dbReference>
<evidence type="ECO:0000259" key="2">
    <source>
        <dbReference type="Pfam" id="PF00248"/>
    </source>
</evidence>
<evidence type="ECO:0000256" key="1">
    <source>
        <dbReference type="ARBA" id="ARBA00023002"/>
    </source>
</evidence>
<accession>A0A3I2BDB2</accession>
<gene>
    <name evidence="3" type="ORF">EE393_20725</name>
</gene>
<proteinExistence type="predicted"/>
<dbReference type="Proteomes" id="UP000885336">
    <property type="component" value="Unassembled WGS sequence"/>
</dbReference>
<dbReference type="EMBL" id="RNKS01000066">
    <property type="protein sequence ID" value="MGD31317.1"/>
    <property type="molecule type" value="Genomic_DNA"/>
</dbReference>
<dbReference type="GO" id="GO:0016491">
    <property type="term" value="F:oxidoreductase activity"/>
    <property type="evidence" value="ECO:0007669"/>
    <property type="project" value="UniProtKB-KW"/>
</dbReference>
<sequence length="120" mass="13101">MLADGLLTGRVTSRSAAHYAVPRMEGENLEHNLQPTAVLKALAAARRCSPAQLAVAWLLSRGDDIVPVVGMSRPDRVAENLQAFDITLTDEEQFTLDSAFSPDAIISYRYPAIVMKFAAR</sequence>
<dbReference type="SUPFAM" id="SSF51430">
    <property type="entry name" value="NAD(P)-linked oxidoreductase"/>
    <property type="match status" value="1"/>
</dbReference>